<dbReference type="EnsemblPlants" id="AET7Gv20469500.10">
    <property type="protein sequence ID" value="AET7Gv20469500.10"/>
    <property type="gene ID" value="AET7Gv20469500"/>
</dbReference>
<evidence type="ECO:0000313" key="2">
    <source>
        <dbReference type="EnsemblPlants" id="AET7Gv20469500.10"/>
    </source>
</evidence>
<reference evidence="3" key="2">
    <citation type="journal article" date="2017" name="Nat. Plants">
        <title>The Aegilops tauschii genome reveals multiple impacts of transposons.</title>
        <authorList>
            <person name="Zhao G."/>
            <person name="Zou C."/>
            <person name="Li K."/>
            <person name="Wang K."/>
            <person name="Li T."/>
            <person name="Gao L."/>
            <person name="Zhang X."/>
            <person name="Wang H."/>
            <person name="Yang Z."/>
            <person name="Liu X."/>
            <person name="Jiang W."/>
            <person name="Mao L."/>
            <person name="Kong X."/>
            <person name="Jiao Y."/>
            <person name="Jia J."/>
        </authorList>
    </citation>
    <scope>NUCLEOTIDE SEQUENCE [LARGE SCALE GENOMIC DNA]</scope>
    <source>
        <strain evidence="3">cv. AL8/78</strain>
    </source>
</reference>
<protein>
    <submittedName>
        <fullName evidence="2">Uncharacterized protein</fullName>
    </submittedName>
</protein>
<reference evidence="2" key="5">
    <citation type="journal article" date="2021" name="G3 (Bethesda)">
        <title>Aegilops tauschii genome assembly Aet v5.0 features greater sequence contiguity and improved annotation.</title>
        <authorList>
            <person name="Wang L."/>
            <person name="Zhu T."/>
            <person name="Rodriguez J.C."/>
            <person name="Deal K.R."/>
            <person name="Dubcovsky J."/>
            <person name="McGuire P.E."/>
            <person name="Lux T."/>
            <person name="Spannagl M."/>
            <person name="Mayer K.F.X."/>
            <person name="Baldrich P."/>
            <person name="Meyers B.C."/>
            <person name="Huo N."/>
            <person name="Gu Y.Q."/>
            <person name="Zhou H."/>
            <person name="Devos K.M."/>
            <person name="Bennetzen J.L."/>
            <person name="Unver T."/>
            <person name="Budak H."/>
            <person name="Gulick P.J."/>
            <person name="Galiba G."/>
            <person name="Kalapos B."/>
            <person name="Nelson D.R."/>
            <person name="Li P."/>
            <person name="You F.M."/>
            <person name="Luo M.C."/>
            <person name="Dvorak J."/>
        </authorList>
    </citation>
    <scope>NUCLEOTIDE SEQUENCE [LARGE SCALE GENOMIC DNA]</scope>
    <source>
        <strain evidence="2">cv. AL8/78</strain>
    </source>
</reference>
<evidence type="ECO:0000256" key="1">
    <source>
        <dbReference type="SAM" id="MobiDB-lite"/>
    </source>
</evidence>
<sequence>PRLVSFRCSRFLHTRAQPPLPRVSSPLHRRCPISISVPVSPSSRPSQNPPPLARHATAKP</sequence>
<keyword evidence="3" id="KW-1185">Reference proteome</keyword>
<feature type="compositionally biased region" description="Low complexity" evidence="1">
    <location>
        <begin position="34"/>
        <end position="46"/>
    </location>
</feature>
<feature type="region of interest" description="Disordered" evidence="1">
    <location>
        <begin position="34"/>
        <end position="60"/>
    </location>
</feature>
<organism evidence="2 3">
    <name type="scientific">Aegilops tauschii subsp. strangulata</name>
    <name type="common">Goatgrass</name>
    <dbReference type="NCBI Taxonomy" id="200361"/>
    <lineage>
        <taxon>Eukaryota</taxon>
        <taxon>Viridiplantae</taxon>
        <taxon>Streptophyta</taxon>
        <taxon>Embryophyta</taxon>
        <taxon>Tracheophyta</taxon>
        <taxon>Spermatophyta</taxon>
        <taxon>Magnoliopsida</taxon>
        <taxon>Liliopsida</taxon>
        <taxon>Poales</taxon>
        <taxon>Poaceae</taxon>
        <taxon>BOP clade</taxon>
        <taxon>Pooideae</taxon>
        <taxon>Triticodae</taxon>
        <taxon>Triticeae</taxon>
        <taxon>Triticinae</taxon>
        <taxon>Aegilops</taxon>
    </lineage>
</organism>
<proteinExistence type="predicted"/>
<reference evidence="2" key="4">
    <citation type="submission" date="2019-03" db="UniProtKB">
        <authorList>
            <consortium name="EnsemblPlants"/>
        </authorList>
    </citation>
    <scope>IDENTIFICATION</scope>
</reference>
<reference evidence="3" key="1">
    <citation type="journal article" date="2014" name="Science">
        <title>Ancient hybridizations among the ancestral genomes of bread wheat.</title>
        <authorList>
            <consortium name="International Wheat Genome Sequencing Consortium,"/>
            <person name="Marcussen T."/>
            <person name="Sandve S.R."/>
            <person name="Heier L."/>
            <person name="Spannagl M."/>
            <person name="Pfeifer M."/>
            <person name="Jakobsen K.S."/>
            <person name="Wulff B.B."/>
            <person name="Steuernagel B."/>
            <person name="Mayer K.F."/>
            <person name="Olsen O.A."/>
        </authorList>
    </citation>
    <scope>NUCLEOTIDE SEQUENCE [LARGE SCALE GENOMIC DNA]</scope>
    <source>
        <strain evidence="3">cv. AL8/78</strain>
    </source>
</reference>
<dbReference type="Proteomes" id="UP000015105">
    <property type="component" value="Chromosome 7D"/>
</dbReference>
<accession>A0A453R5L1</accession>
<name>A0A453R5L1_AEGTS</name>
<dbReference type="Gramene" id="AET7Gv20469500.10">
    <property type="protein sequence ID" value="AET7Gv20469500.10"/>
    <property type="gene ID" value="AET7Gv20469500"/>
</dbReference>
<dbReference type="AlphaFoldDB" id="A0A453R5L1"/>
<evidence type="ECO:0000313" key="3">
    <source>
        <dbReference type="Proteomes" id="UP000015105"/>
    </source>
</evidence>
<reference evidence="2" key="3">
    <citation type="journal article" date="2017" name="Nature">
        <title>Genome sequence of the progenitor of the wheat D genome Aegilops tauschii.</title>
        <authorList>
            <person name="Luo M.C."/>
            <person name="Gu Y.Q."/>
            <person name="Puiu D."/>
            <person name="Wang H."/>
            <person name="Twardziok S.O."/>
            <person name="Deal K.R."/>
            <person name="Huo N."/>
            <person name="Zhu T."/>
            <person name="Wang L."/>
            <person name="Wang Y."/>
            <person name="McGuire P.E."/>
            <person name="Liu S."/>
            <person name="Long H."/>
            <person name="Ramasamy R.K."/>
            <person name="Rodriguez J.C."/>
            <person name="Van S.L."/>
            <person name="Yuan L."/>
            <person name="Wang Z."/>
            <person name="Xia Z."/>
            <person name="Xiao L."/>
            <person name="Anderson O.D."/>
            <person name="Ouyang S."/>
            <person name="Liang Y."/>
            <person name="Zimin A.V."/>
            <person name="Pertea G."/>
            <person name="Qi P."/>
            <person name="Bennetzen J.L."/>
            <person name="Dai X."/>
            <person name="Dawson M.W."/>
            <person name="Muller H.G."/>
            <person name="Kugler K."/>
            <person name="Rivarola-Duarte L."/>
            <person name="Spannagl M."/>
            <person name="Mayer K.F.X."/>
            <person name="Lu F.H."/>
            <person name="Bevan M.W."/>
            <person name="Leroy P."/>
            <person name="Li P."/>
            <person name="You F.M."/>
            <person name="Sun Q."/>
            <person name="Liu Z."/>
            <person name="Lyons E."/>
            <person name="Wicker T."/>
            <person name="Salzberg S.L."/>
            <person name="Devos K.M."/>
            <person name="Dvorak J."/>
        </authorList>
    </citation>
    <scope>NUCLEOTIDE SEQUENCE [LARGE SCALE GENOMIC DNA]</scope>
    <source>
        <strain evidence="2">cv. AL8/78</strain>
    </source>
</reference>